<evidence type="ECO:0000313" key="1">
    <source>
        <dbReference type="EMBL" id="ADC45323.1"/>
    </source>
</evidence>
<protein>
    <submittedName>
        <fullName evidence="1">Uncharacterized protein</fullName>
    </submittedName>
</protein>
<dbReference type="EMBL" id="CP000353">
    <property type="protein sequence ID" value="ADC45323.1"/>
    <property type="molecule type" value="Genomic_DNA"/>
</dbReference>
<reference evidence="2" key="1">
    <citation type="journal article" date="2010" name="PLoS ONE">
        <title>The complete genome sequence of Cupriavidus metallidurans strain CH34, a master survivalist in harsh and anthropogenic environments.</title>
        <authorList>
            <person name="Janssen P.J."/>
            <person name="Van Houdt R."/>
            <person name="Moors H."/>
            <person name="Monsieurs P."/>
            <person name="Morin N."/>
            <person name="Michaux A."/>
            <person name="Benotmane M.A."/>
            <person name="Leys N."/>
            <person name="Vallaeys T."/>
            <person name="Lapidus A."/>
            <person name="Monchy S."/>
            <person name="Medigue C."/>
            <person name="Taghavi S."/>
            <person name="McCorkle S."/>
            <person name="Dunn J."/>
            <person name="van der Lelie D."/>
            <person name="Mergeay M."/>
        </authorList>
    </citation>
    <scope>NUCLEOTIDE SEQUENCE [LARGE SCALE GENOMIC DNA]</scope>
    <source>
        <strain evidence="2">ATCC 43123 / DSM 2839 / NBRC 102507 / CH34</strain>
    </source>
</reference>
<keyword evidence="1" id="KW-0614">Plasmid</keyword>
<dbReference type="KEGG" id="rme:Rmet_6744"/>
<gene>
    <name evidence="1" type="ordered locus">Rmet_6744</name>
</gene>
<keyword evidence="2" id="KW-1185">Reference proteome</keyword>
<accession>D3DYF3</accession>
<name>D3DYF3_CUPMC</name>
<proteinExistence type="predicted"/>
<geneLocation type="plasmid" evidence="1 2">
    <name>megaplasmid</name>
</geneLocation>
<evidence type="ECO:0000313" key="2">
    <source>
        <dbReference type="Proteomes" id="UP000002429"/>
    </source>
</evidence>
<dbReference type="AlphaFoldDB" id="D3DYF3"/>
<dbReference type="Proteomes" id="UP000002429">
    <property type="component" value="Plasmid megaplasmid"/>
</dbReference>
<sequence length="86" mass="9698">MTHKWPSHYRIAPRVSGSDCAGFPQRGMLASASALQFLGVDQRVHKLAALPTILVGPLWYEHYRRYVQGSVPREFPVSQTRALYAT</sequence>
<organism evidence="1 2">
    <name type="scientific">Cupriavidus metallidurans (strain ATCC 43123 / DSM 2839 / NBRC 102507 / CH34)</name>
    <name type="common">Ralstonia metallidurans</name>
    <dbReference type="NCBI Taxonomy" id="266264"/>
    <lineage>
        <taxon>Bacteria</taxon>
        <taxon>Pseudomonadati</taxon>
        <taxon>Pseudomonadota</taxon>
        <taxon>Betaproteobacteria</taxon>
        <taxon>Burkholderiales</taxon>
        <taxon>Burkholderiaceae</taxon>
        <taxon>Cupriavidus</taxon>
    </lineage>
</organism>
<dbReference type="HOGENOM" id="CLU_2495635_0_0_4"/>